<comment type="caution">
    <text evidence="2">The sequence shown here is derived from an EMBL/GenBank/DDBJ whole genome shotgun (WGS) entry which is preliminary data.</text>
</comment>
<feature type="transmembrane region" description="Helical" evidence="1">
    <location>
        <begin position="95"/>
        <end position="116"/>
    </location>
</feature>
<keyword evidence="1" id="KW-0472">Membrane</keyword>
<accession>A0ABY1R4Q6</accession>
<dbReference type="RefSeq" id="WP_283416714.1">
    <property type="nucleotide sequence ID" value="NZ_FXUO01000004.1"/>
</dbReference>
<organism evidence="2 3">
    <name type="scientific">Epilithonimonas pallida</name>
    <dbReference type="NCBI Taxonomy" id="373671"/>
    <lineage>
        <taxon>Bacteria</taxon>
        <taxon>Pseudomonadati</taxon>
        <taxon>Bacteroidota</taxon>
        <taxon>Flavobacteriia</taxon>
        <taxon>Flavobacteriales</taxon>
        <taxon>Weeksellaceae</taxon>
        <taxon>Chryseobacterium group</taxon>
        <taxon>Epilithonimonas</taxon>
    </lineage>
</organism>
<dbReference type="EMBL" id="FXUO01000004">
    <property type="protein sequence ID" value="SMP93046.1"/>
    <property type="molecule type" value="Genomic_DNA"/>
</dbReference>
<evidence type="ECO:0000313" key="2">
    <source>
        <dbReference type="EMBL" id="SMP93046.1"/>
    </source>
</evidence>
<feature type="transmembrane region" description="Helical" evidence="1">
    <location>
        <begin position="68"/>
        <end position="88"/>
    </location>
</feature>
<feature type="transmembrane region" description="Helical" evidence="1">
    <location>
        <begin position="43"/>
        <end position="62"/>
    </location>
</feature>
<evidence type="ECO:0008006" key="4">
    <source>
        <dbReference type="Google" id="ProtNLM"/>
    </source>
</evidence>
<evidence type="ECO:0000256" key="1">
    <source>
        <dbReference type="SAM" id="Phobius"/>
    </source>
</evidence>
<name>A0ABY1R4Q6_9FLAO</name>
<proteinExistence type="predicted"/>
<reference evidence="2 3" key="1">
    <citation type="submission" date="2017-05" db="EMBL/GenBank/DDBJ databases">
        <authorList>
            <person name="Varghese N."/>
            <person name="Submissions S."/>
        </authorList>
    </citation>
    <scope>NUCLEOTIDE SEQUENCE [LARGE SCALE GENOMIC DNA]</scope>
    <source>
        <strain evidence="2 3">DSM 18015</strain>
    </source>
</reference>
<dbReference type="Proteomes" id="UP001158050">
    <property type="component" value="Unassembled WGS sequence"/>
</dbReference>
<keyword evidence="1" id="KW-0812">Transmembrane</keyword>
<sequence>MNENHQESQISPNYKKAADLIYLSGALGIGNLIWKYETLDNGLKIFIAIISVGFVFVLGYFVSKGAVWMKYVLAVLLFFGIIGLPFIVQNLKNDLVLGIINIVQTILQIWAMILLFKVPK</sequence>
<evidence type="ECO:0000313" key="3">
    <source>
        <dbReference type="Proteomes" id="UP001158050"/>
    </source>
</evidence>
<keyword evidence="1" id="KW-1133">Transmembrane helix</keyword>
<gene>
    <name evidence="2" type="ORF">SAMN05421679_104260</name>
</gene>
<protein>
    <recommendedName>
        <fullName evidence="4">SPW repeat-containing protein</fullName>
    </recommendedName>
</protein>
<keyword evidence="3" id="KW-1185">Reference proteome</keyword>